<gene>
    <name evidence="1" type="ORF">CPB84DRAFT_1781971</name>
</gene>
<accession>A0A9P5NNB0</accession>
<dbReference type="OrthoDB" id="276515at2759"/>
<protein>
    <recommendedName>
        <fullName evidence="3">Endonuclease/exonuclease/phosphatase domain-containing protein</fullName>
    </recommendedName>
</protein>
<dbReference type="Gene3D" id="3.60.10.10">
    <property type="entry name" value="Endonuclease/exonuclease/phosphatase"/>
    <property type="match status" value="1"/>
</dbReference>
<dbReference type="EMBL" id="JADNYJ010000060">
    <property type="protein sequence ID" value="KAF8895853.1"/>
    <property type="molecule type" value="Genomic_DNA"/>
</dbReference>
<keyword evidence="2" id="KW-1185">Reference proteome</keyword>
<dbReference type="Proteomes" id="UP000724874">
    <property type="component" value="Unassembled WGS sequence"/>
</dbReference>
<name>A0A9P5NNB0_GYMJU</name>
<dbReference type="InterPro" id="IPR036691">
    <property type="entry name" value="Endo/exonu/phosph_ase_sf"/>
</dbReference>
<comment type="caution">
    <text evidence="1">The sequence shown here is derived from an EMBL/GenBank/DDBJ whole genome shotgun (WGS) entry which is preliminary data.</text>
</comment>
<evidence type="ECO:0000313" key="2">
    <source>
        <dbReference type="Proteomes" id="UP000724874"/>
    </source>
</evidence>
<dbReference type="SUPFAM" id="SSF56219">
    <property type="entry name" value="DNase I-like"/>
    <property type="match status" value="1"/>
</dbReference>
<evidence type="ECO:0000313" key="1">
    <source>
        <dbReference type="EMBL" id="KAF8895853.1"/>
    </source>
</evidence>
<evidence type="ECO:0008006" key="3">
    <source>
        <dbReference type="Google" id="ProtNLM"/>
    </source>
</evidence>
<organism evidence="1 2">
    <name type="scientific">Gymnopilus junonius</name>
    <name type="common">Spectacular rustgill mushroom</name>
    <name type="synonym">Gymnopilus spectabilis subsp. junonius</name>
    <dbReference type="NCBI Taxonomy" id="109634"/>
    <lineage>
        <taxon>Eukaryota</taxon>
        <taxon>Fungi</taxon>
        <taxon>Dikarya</taxon>
        <taxon>Basidiomycota</taxon>
        <taxon>Agaricomycotina</taxon>
        <taxon>Agaricomycetes</taxon>
        <taxon>Agaricomycetidae</taxon>
        <taxon>Agaricales</taxon>
        <taxon>Agaricineae</taxon>
        <taxon>Hymenogastraceae</taxon>
        <taxon>Gymnopilus</taxon>
    </lineage>
</organism>
<proteinExistence type="predicted"/>
<reference evidence="1" key="1">
    <citation type="submission" date="2020-11" db="EMBL/GenBank/DDBJ databases">
        <authorList>
            <consortium name="DOE Joint Genome Institute"/>
            <person name="Ahrendt S."/>
            <person name="Riley R."/>
            <person name="Andreopoulos W."/>
            <person name="LaButti K."/>
            <person name="Pangilinan J."/>
            <person name="Ruiz-duenas F.J."/>
            <person name="Barrasa J.M."/>
            <person name="Sanchez-Garcia M."/>
            <person name="Camarero S."/>
            <person name="Miyauchi S."/>
            <person name="Serrano A."/>
            <person name="Linde D."/>
            <person name="Babiker R."/>
            <person name="Drula E."/>
            <person name="Ayuso-Fernandez I."/>
            <person name="Pacheco R."/>
            <person name="Padilla G."/>
            <person name="Ferreira P."/>
            <person name="Barriuso J."/>
            <person name="Kellner H."/>
            <person name="Castanera R."/>
            <person name="Alfaro M."/>
            <person name="Ramirez L."/>
            <person name="Pisabarro A.G."/>
            <person name="Kuo A."/>
            <person name="Tritt A."/>
            <person name="Lipzen A."/>
            <person name="He G."/>
            <person name="Yan M."/>
            <person name="Ng V."/>
            <person name="Cullen D."/>
            <person name="Martin F."/>
            <person name="Rosso M.-N."/>
            <person name="Henrissat B."/>
            <person name="Hibbett D."/>
            <person name="Martinez A.T."/>
            <person name="Grigoriev I.V."/>
        </authorList>
    </citation>
    <scope>NUCLEOTIDE SEQUENCE</scope>
    <source>
        <strain evidence="1">AH 44721</strain>
    </source>
</reference>
<dbReference type="AlphaFoldDB" id="A0A9P5NNB0"/>
<sequence>MRIVTYNLRYDSQPDNISIQQSLDSLPDPLQQPSFLSHNGKERPWSRRRLGVAQRLLSEGITIASFQEALVRQVRDLAELFGSEWSWIGIGRNNGIEAGEFCPIFFKNSVVNLILRIPSGYRELTLNTPFEPSKFPGAGSFRVCTTAYFSTVVGSTKKHFTLLNTHLDDQSDAQRKLGASMLLIRARFEAVRTAYNIITGSEPQVAIDATFAKKYAVKDDQLPGFKMLDLRGEAPRRNIQDASSWSRIDFIFGGNNRAWTAESHNVGTNLSDDGMLESDHRPVFTDVTI</sequence>